<feature type="DNA-binding region" description="H-T-H motif" evidence="4">
    <location>
        <begin position="39"/>
        <end position="58"/>
    </location>
</feature>
<organism evidence="6 7">
    <name type="scientific">Nocardioides aquaticus</name>
    <dbReference type="NCBI Taxonomy" id="160826"/>
    <lineage>
        <taxon>Bacteria</taxon>
        <taxon>Bacillati</taxon>
        <taxon>Actinomycetota</taxon>
        <taxon>Actinomycetes</taxon>
        <taxon>Propionibacteriales</taxon>
        <taxon>Nocardioidaceae</taxon>
        <taxon>Nocardioides</taxon>
    </lineage>
</organism>
<dbReference type="InterPro" id="IPR023851">
    <property type="entry name" value="Tscrpt_reg_TetR-type"/>
</dbReference>
<evidence type="ECO:0000256" key="1">
    <source>
        <dbReference type="ARBA" id="ARBA00023015"/>
    </source>
</evidence>
<name>A0ABX8ECF7_9ACTN</name>
<dbReference type="Gene3D" id="1.10.10.60">
    <property type="entry name" value="Homeodomain-like"/>
    <property type="match status" value="1"/>
</dbReference>
<dbReference type="NCBIfam" id="TIGR03968">
    <property type="entry name" value="mycofact_TetR"/>
    <property type="match status" value="1"/>
</dbReference>
<evidence type="ECO:0000256" key="4">
    <source>
        <dbReference type="PROSITE-ProRule" id="PRU00335"/>
    </source>
</evidence>
<evidence type="ECO:0000313" key="6">
    <source>
        <dbReference type="EMBL" id="QVT78133.1"/>
    </source>
</evidence>
<dbReference type="PROSITE" id="PS50977">
    <property type="entry name" value="HTH_TETR_2"/>
    <property type="match status" value="1"/>
</dbReference>
<keyword evidence="7" id="KW-1185">Reference proteome</keyword>
<dbReference type="PANTHER" id="PTHR30055:SF238">
    <property type="entry name" value="MYCOFACTOCIN BIOSYNTHESIS TRANSCRIPTIONAL REGULATOR MFTR-RELATED"/>
    <property type="match status" value="1"/>
</dbReference>
<dbReference type="InterPro" id="IPR001647">
    <property type="entry name" value="HTH_TetR"/>
</dbReference>
<evidence type="ECO:0000256" key="2">
    <source>
        <dbReference type="ARBA" id="ARBA00023125"/>
    </source>
</evidence>
<evidence type="ECO:0000313" key="7">
    <source>
        <dbReference type="Proteomes" id="UP000679307"/>
    </source>
</evidence>
<keyword evidence="3" id="KW-0804">Transcription</keyword>
<dbReference type="Pfam" id="PF17754">
    <property type="entry name" value="TetR_C_14"/>
    <property type="match status" value="1"/>
</dbReference>
<accession>A0ABX8ECF7</accession>
<dbReference type="InterPro" id="IPR009057">
    <property type="entry name" value="Homeodomain-like_sf"/>
</dbReference>
<evidence type="ECO:0000256" key="3">
    <source>
        <dbReference type="ARBA" id="ARBA00023163"/>
    </source>
</evidence>
<protein>
    <submittedName>
        <fullName evidence="6">Mycofactocin biosynthesis transcriptional regulator MftR</fullName>
    </submittedName>
</protein>
<evidence type="ECO:0000259" key="5">
    <source>
        <dbReference type="PROSITE" id="PS50977"/>
    </source>
</evidence>
<gene>
    <name evidence="6" type="primary">mftR</name>
    <name evidence="6" type="ORF">ENKNEFLB_00506</name>
</gene>
<dbReference type="PRINTS" id="PR00455">
    <property type="entry name" value="HTHTETR"/>
</dbReference>
<keyword evidence="2 4" id="KW-0238">DNA-binding</keyword>
<dbReference type="Pfam" id="PF00440">
    <property type="entry name" value="TetR_N"/>
    <property type="match status" value="1"/>
</dbReference>
<reference evidence="6 7" key="1">
    <citation type="submission" date="2021-05" db="EMBL/GenBank/DDBJ databases">
        <title>Complete genome of Nocardioides aquaticus KCTC 9944T isolated from meromictic and hypersaline Ekho Lake, Antarctica.</title>
        <authorList>
            <person name="Hwang K."/>
            <person name="Kim K.M."/>
            <person name="Choe H."/>
        </authorList>
    </citation>
    <scope>NUCLEOTIDE SEQUENCE [LARGE SCALE GENOMIC DNA]</scope>
    <source>
        <strain evidence="6 7">KCTC 9944</strain>
    </source>
</reference>
<dbReference type="PANTHER" id="PTHR30055">
    <property type="entry name" value="HTH-TYPE TRANSCRIPTIONAL REGULATOR RUTR"/>
    <property type="match status" value="1"/>
</dbReference>
<sequence>MTTTPARPRAAGRPGATSHAAIEQAAFGLFAERGFAGTTLDDIAAAVGVGRRTLFRYYRSKNDIPWGQFDRTLDDFRRILDATPAGLPLWEAVHRGVVRFNEFPGDARPGHRERMELILGTPELQAHSALRYAEWRAVIAEHVADRLGCAPTDLLPTTVGHVSLALALAAYDAWMRDPSRSLAGLVDEAMRGLRAHLCC</sequence>
<feature type="domain" description="HTH tetR-type" evidence="5">
    <location>
        <begin position="16"/>
        <end position="76"/>
    </location>
</feature>
<dbReference type="Gene3D" id="1.10.357.10">
    <property type="entry name" value="Tetracycline Repressor, domain 2"/>
    <property type="match status" value="1"/>
</dbReference>
<dbReference type="RefSeq" id="WP_214057760.1">
    <property type="nucleotide sequence ID" value="NZ_BAAAHS010000117.1"/>
</dbReference>
<dbReference type="SUPFAM" id="SSF46689">
    <property type="entry name" value="Homeodomain-like"/>
    <property type="match status" value="1"/>
</dbReference>
<proteinExistence type="predicted"/>
<dbReference type="InterPro" id="IPR041347">
    <property type="entry name" value="MftR_C"/>
</dbReference>
<dbReference type="InterPro" id="IPR050109">
    <property type="entry name" value="HTH-type_TetR-like_transc_reg"/>
</dbReference>
<keyword evidence="1" id="KW-0805">Transcription regulation</keyword>
<dbReference type="EMBL" id="CP075371">
    <property type="protein sequence ID" value="QVT78133.1"/>
    <property type="molecule type" value="Genomic_DNA"/>
</dbReference>
<dbReference type="Proteomes" id="UP000679307">
    <property type="component" value="Chromosome"/>
</dbReference>